<evidence type="ECO:0000256" key="3">
    <source>
        <dbReference type="ARBA" id="ARBA00023132"/>
    </source>
</evidence>
<evidence type="ECO:0000256" key="2">
    <source>
        <dbReference type="ARBA" id="ARBA00004567"/>
    </source>
</evidence>
<proteinExistence type="predicted"/>
<reference evidence="11" key="2">
    <citation type="submission" date="2025-09" db="UniProtKB">
        <authorList>
            <consortium name="Ensembl"/>
        </authorList>
    </citation>
    <scope>IDENTIFICATION</scope>
</reference>
<dbReference type="GO" id="GO:0005643">
    <property type="term" value="C:nuclear pore"/>
    <property type="evidence" value="ECO:0007669"/>
    <property type="project" value="UniProtKB-SubCell"/>
</dbReference>
<keyword evidence="4" id="KW-0539">Nucleus</keyword>
<dbReference type="GO" id="GO:0031965">
    <property type="term" value="C:nuclear membrane"/>
    <property type="evidence" value="ECO:0007669"/>
    <property type="project" value="UniProtKB-SubCell"/>
</dbReference>
<evidence type="ECO:0000256" key="5">
    <source>
        <dbReference type="ARBA" id="ARBA00037262"/>
    </source>
</evidence>
<evidence type="ECO:0000256" key="1">
    <source>
        <dbReference type="ARBA" id="ARBA00004335"/>
    </source>
</evidence>
<dbReference type="PANTHER" id="PTHR46527">
    <property type="entry name" value="NUCLEOPORIN-LIKE PROTEIN 2"/>
    <property type="match status" value="1"/>
</dbReference>
<evidence type="ECO:0000259" key="10">
    <source>
        <dbReference type="PROSITE" id="PS50103"/>
    </source>
</evidence>
<keyword evidence="8" id="KW-0863">Zinc-finger</keyword>
<comment type="function">
    <text evidence="5">Required for the export of mRNAs containing poly(A) tails from the nucleus into the cytoplasm.</text>
</comment>
<evidence type="ECO:0000256" key="6">
    <source>
        <dbReference type="ARBA" id="ARBA00039886"/>
    </source>
</evidence>
<keyword evidence="12" id="KW-1185">Reference proteome</keyword>
<comment type="subcellular location">
    <subcellularLocation>
        <location evidence="1">Nucleus membrane</location>
        <topology evidence="1">Peripheral membrane protein</topology>
        <orientation evidence="1">Cytoplasmic side</orientation>
    </subcellularLocation>
    <subcellularLocation>
        <location evidence="2">Nucleus</location>
        <location evidence="2">Nuclear pore complex</location>
    </subcellularLocation>
</comment>
<protein>
    <recommendedName>
        <fullName evidence="6">Nucleoporin NUP42</fullName>
    </recommendedName>
    <alternativeName>
        <fullName evidence="7">Nucleoporin-like protein 2</fullName>
    </alternativeName>
</protein>
<evidence type="ECO:0000313" key="11">
    <source>
        <dbReference type="Ensembl" id="ENSPCEP00000013102.1"/>
    </source>
</evidence>
<keyword evidence="3" id="KW-0509">mRNA transport</keyword>
<dbReference type="Proteomes" id="UP000694393">
    <property type="component" value="Unplaced"/>
</dbReference>
<evidence type="ECO:0000313" key="12">
    <source>
        <dbReference type="Proteomes" id="UP000694393"/>
    </source>
</evidence>
<organism evidence="11 12">
    <name type="scientific">Pelusios castaneus</name>
    <name type="common">West African mud turtle</name>
    <dbReference type="NCBI Taxonomy" id="367368"/>
    <lineage>
        <taxon>Eukaryota</taxon>
        <taxon>Metazoa</taxon>
        <taxon>Chordata</taxon>
        <taxon>Craniata</taxon>
        <taxon>Vertebrata</taxon>
        <taxon>Euteleostomi</taxon>
        <taxon>Archelosauria</taxon>
        <taxon>Testudinata</taxon>
        <taxon>Testudines</taxon>
        <taxon>Pleurodira</taxon>
        <taxon>Pelomedusidae</taxon>
        <taxon>Pelusios</taxon>
    </lineage>
</organism>
<accession>A0A8C8S2K2</accession>
<dbReference type="AlphaFoldDB" id="A0A8C8S2K2"/>
<dbReference type="PROSITE" id="PS50103">
    <property type="entry name" value="ZF_C3H1"/>
    <property type="match status" value="1"/>
</dbReference>
<dbReference type="Ensembl" id="ENSPCET00000013574.1">
    <property type="protein sequence ID" value="ENSPCEP00000013102.1"/>
    <property type="gene ID" value="ENSPCEG00000010404.1"/>
</dbReference>
<feature type="zinc finger region" description="C3H1-type" evidence="8">
    <location>
        <begin position="1"/>
        <end position="25"/>
    </location>
</feature>
<evidence type="ECO:0000256" key="8">
    <source>
        <dbReference type="PROSITE-ProRule" id="PRU00723"/>
    </source>
</evidence>
<keyword evidence="8" id="KW-0862">Zinc</keyword>
<sequence length="427" mass="45567">MTICQFFIQGRCRFGDRCWNEHPRGGGRPGPAAPPSQGTGRGGWGAHTQRYTNVVQPSNFSKPTTWGGSRDDGKAFFGSSSNYGTQGSTNKSSGFSQNRFSALSSDQNIGNGYRSEEEKLLEGIIKDMEVWESSGQWMFSCYSPMKEKPNISGFPDFSPEELHLEYYNCRANNNIQNYINSVQQLVNQWRNRLLELKTLNASTKAALVSELKNTVSQPFPSFGFDGQQASTFGSSSFPLSSSSSSNRSVINFSFKSNAELVHATSGSTPSFGSPSKVLEPSAFGVTSSSRPSHSIGFGSQPVSSATSFSFIKPETTGDSGASGFSGFGSSSAVNSSSTTSLPAFGTVNAAVSAPTSESANSSFGQSVSAFGYNAAPASSATISRVTSDKLFTPKTDLSAEELKQFEAKKFTLGKIPLKPPPIELLNV</sequence>
<reference evidence="11" key="1">
    <citation type="submission" date="2025-08" db="UniProtKB">
        <authorList>
            <consortium name="Ensembl"/>
        </authorList>
    </citation>
    <scope>IDENTIFICATION</scope>
</reference>
<keyword evidence="3" id="KW-0653">Protein transport</keyword>
<dbReference type="GO" id="GO:0008270">
    <property type="term" value="F:zinc ion binding"/>
    <property type="evidence" value="ECO:0007669"/>
    <property type="project" value="UniProtKB-KW"/>
</dbReference>
<keyword evidence="8" id="KW-0479">Metal-binding</keyword>
<dbReference type="PANTHER" id="PTHR46527:SF1">
    <property type="entry name" value="NUCLEOPORIN NUP42"/>
    <property type="match status" value="1"/>
</dbReference>
<feature type="region of interest" description="Disordered" evidence="9">
    <location>
        <begin position="23"/>
        <end position="47"/>
    </location>
</feature>
<keyword evidence="3" id="KW-0811">Translocation</keyword>
<keyword evidence="3" id="KW-0906">Nuclear pore complex</keyword>
<dbReference type="SMART" id="SM00356">
    <property type="entry name" value="ZnF_C3H1"/>
    <property type="match status" value="1"/>
</dbReference>
<name>A0A8C8S2K2_9SAUR</name>
<feature type="compositionally biased region" description="Polar residues" evidence="9">
    <location>
        <begin position="78"/>
        <end position="97"/>
    </location>
</feature>
<evidence type="ECO:0000256" key="9">
    <source>
        <dbReference type="SAM" id="MobiDB-lite"/>
    </source>
</evidence>
<evidence type="ECO:0000256" key="4">
    <source>
        <dbReference type="ARBA" id="ARBA00023242"/>
    </source>
</evidence>
<dbReference type="InterPro" id="IPR051767">
    <property type="entry name" value="Nucleoporin_NUP42"/>
</dbReference>
<dbReference type="InterPro" id="IPR000571">
    <property type="entry name" value="Znf_CCCH"/>
</dbReference>
<evidence type="ECO:0000256" key="7">
    <source>
        <dbReference type="ARBA" id="ARBA00042384"/>
    </source>
</evidence>
<keyword evidence="3" id="KW-0813">Transport</keyword>
<feature type="domain" description="C3H1-type" evidence="10">
    <location>
        <begin position="1"/>
        <end position="25"/>
    </location>
</feature>
<feature type="region of interest" description="Disordered" evidence="9">
    <location>
        <begin position="77"/>
        <end position="97"/>
    </location>
</feature>